<dbReference type="InterPro" id="IPR029045">
    <property type="entry name" value="ClpP/crotonase-like_dom_sf"/>
</dbReference>
<dbReference type="PANTHER" id="PTHR11941:SF54">
    <property type="entry name" value="ENOYL-COA HYDRATASE, MITOCHONDRIAL"/>
    <property type="match status" value="1"/>
</dbReference>
<evidence type="ECO:0000313" key="1">
    <source>
        <dbReference type="EMBL" id="SMO58317.1"/>
    </source>
</evidence>
<sequence>MVLTQKRISDHILWANINRPKALNAIDFEVLDELEKLVQKVEEDEDIRVLILSGSGDNTFVSGGDLKKFHTIKEKDKMVGQAQRIQDLLFRIEELPCWTVAHINGDAYGGGIELMLAFDFRLSVPDAKFGFTQGRFYLVPGWGGMTRLVEKVGRTKALEWQGKSEVLEAHKVLAHGMIEHILLGDHPEKETLAWVEALTQNDRKYIRTLKENAFRISAARREALEAETEPFAELWVDEQHLSRVEDFMNKGK</sequence>
<evidence type="ECO:0000313" key="2">
    <source>
        <dbReference type="Proteomes" id="UP000317557"/>
    </source>
</evidence>
<accession>A0A521CFU6</accession>
<gene>
    <name evidence="1" type="ORF">SAMN06265219_105122</name>
</gene>
<dbReference type="InterPro" id="IPR001753">
    <property type="entry name" value="Enoyl-CoA_hydra/iso"/>
</dbReference>
<dbReference type="RefSeq" id="WP_142453948.1">
    <property type="nucleotide sequence ID" value="NZ_FXTP01000005.1"/>
</dbReference>
<dbReference type="EMBL" id="FXTP01000005">
    <property type="protein sequence ID" value="SMO58317.1"/>
    <property type="molecule type" value="Genomic_DNA"/>
</dbReference>
<organism evidence="1 2">
    <name type="scientific">Gracilimonas mengyeensis</name>
    <dbReference type="NCBI Taxonomy" id="1302730"/>
    <lineage>
        <taxon>Bacteria</taxon>
        <taxon>Pseudomonadati</taxon>
        <taxon>Balneolota</taxon>
        <taxon>Balneolia</taxon>
        <taxon>Balneolales</taxon>
        <taxon>Balneolaceae</taxon>
        <taxon>Gracilimonas</taxon>
    </lineage>
</organism>
<dbReference type="Proteomes" id="UP000317557">
    <property type="component" value="Unassembled WGS sequence"/>
</dbReference>
<name>A0A521CFU6_9BACT</name>
<dbReference type="SUPFAM" id="SSF52096">
    <property type="entry name" value="ClpP/crotonase"/>
    <property type="match status" value="1"/>
</dbReference>
<reference evidence="1 2" key="1">
    <citation type="submission" date="2017-05" db="EMBL/GenBank/DDBJ databases">
        <authorList>
            <person name="Varghese N."/>
            <person name="Submissions S."/>
        </authorList>
    </citation>
    <scope>NUCLEOTIDE SEQUENCE [LARGE SCALE GENOMIC DNA]</scope>
    <source>
        <strain evidence="1 2">DSM 21985</strain>
    </source>
</reference>
<dbReference type="Pfam" id="PF00378">
    <property type="entry name" value="ECH_1"/>
    <property type="match status" value="1"/>
</dbReference>
<dbReference type="OrthoDB" id="9775794at2"/>
<proteinExistence type="predicted"/>
<keyword evidence="2" id="KW-1185">Reference proteome</keyword>
<protein>
    <submittedName>
        <fullName evidence="1">Enoyl-CoA hydratase/carnithine racemase</fullName>
    </submittedName>
</protein>
<dbReference type="CDD" id="cd06558">
    <property type="entry name" value="crotonase-like"/>
    <property type="match status" value="1"/>
</dbReference>
<dbReference type="AlphaFoldDB" id="A0A521CFU6"/>
<dbReference type="PANTHER" id="PTHR11941">
    <property type="entry name" value="ENOYL-COA HYDRATASE-RELATED"/>
    <property type="match status" value="1"/>
</dbReference>
<dbReference type="GO" id="GO:0003824">
    <property type="term" value="F:catalytic activity"/>
    <property type="evidence" value="ECO:0007669"/>
    <property type="project" value="UniProtKB-ARBA"/>
</dbReference>
<dbReference type="Gene3D" id="3.90.226.10">
    <property type="entry name" value="2-enoyl-CoA Hydratase, Chain A, domain 1"/>
    <property type="match status" value="1"/>
</dbReference>
<dbReference type="GO" id="GO:0006635">
    <property type="term" value="P:fatty acid beta-oxidation"/>
    <property type="evidence" value="ECO:0007669"/>
    <property type="project" value="TreeGrafter"/>
</dbReference>